<dbReference type="EMBL" id="GBXM01062955">
    <property type="protein sequence ID" value="JAH45622.1"/>
    <property type="molecule type" value="Transcribed_RNA"/>
</dbReference>
<proteinExistence type="predicted"/>
<accession>A0A0E9SWI6</accession>
<dbReference type="AlphaFoldDB" id="A0A0E9SWI6"/>
<reference evidence="1" key="2">
    <citation type="journal article" date="2015" name="Fish Shellfish Immunol.">
        <title>Early steps in the European eel (Anguilla anguilla)-Vibrio vulnificus interaction in the gills: Role of the RtxA13 toxin.</title>
        <authorList>
            <person name="Callol A."/>
            <person name="Pajuelo D."/>
            <person name="Ebbesson L."/>
            <person name="Teles M."/>
            <person name="MacKenzie S."/>
            <person name="Amaro C."/>
        </authorList>
    </citation>
    <scope>NUCLEOTIDE SEQUENCE</scope>
</reference>
<reference evidence="1" key="1">
    <citation type="submission" date="2014-11" db="EMBL/GenBank/DDBJ databases">
        <authorList>
            <person name="Amaro Gonzalez C."/>
        </authorList>
    </citation>
    <scope>NUCLEOTIDE SEQUENCE</scope>
</reference>
<sequence length="75" mass="8493">MSEWLNKVNYSEVCQTKTDLSCYVLYLAKQTQDKGSQFERGKCGVVFLYISFSLENSDVANVTLINVLSFDVHCA</sequence>
<name>A0A0E9SWI6_ANGAN</name>
<organism evidence="1">
    <name type="scientific">Anguilla anguilla</name>
    <name type="common">European freshwater eel</name>
    <name type="synonym">Muraena anguilla</name>
    <dbReference type="NCBI Taxonomy" id="7936"/>
    <lineage>
        <taxon>Eukaryota</taxon>
        <taxon>Metazoa</taxon>
        <taxon>Chordata</taxon>
        <taxon>Craniata</taxon>
        <taxon>Vertebrata</taxon>
        <taxon>Euteleostomi</taxon>
        <taxon>Actinopterygii</taxon>
        <taxon>Neopterygii</taxon>
        <taxon>Teleostei</taxon>
        <taxon>Anguilliformes</taxon>
        <taxon>Anguillidae</taxon>
        <taxon>Anguilla</taxon>
    </lineage>
</organism>
<protein>
    <submittedName>
        <fullName evidence="1">Uncharacterized protein</fullName>
    </submittedName>
</protein>
<evidence type="ECO:0000313" key="1">
    <source>
        <dbReference type="EMBL" id="JAH45622.1"/>
    </source>
</evidence>